<keyword evidence="2" id="KW-1185">Reference proteome</keyword>
<dbReference type="KEGG" id="des:DSOUD_0757"/>
<organism evidence="1 2">
    <name type="scientific">Desulfuromonas soudanensis</name>
    <dbReference type="NCBI Taxonomy" id="1603606"/>
    <lineage>
        <taxon>Bacteria</taxon>
        <taxon>Pseudomonadati</taxon>
        <taxon>Thermodesulfobacteriota</taxon>
        <taxon>Desulfuromonadia</taxon>
        <taxon>Desulfuromonadales</taxon>
        <taxon>Desulfuromonadaceae</taxon>
        <taxon>Desulfuromonas</taxon>
    </lineage>
</organism>
<protein>
    <submittedName>
        <fullName evidence="1">Uncharacterized protein</fullName>
    </submittedName>
</protein>
<reference evidence="1 2" key="1">
    <citation type="submission" date="2015-07" db="EMBL/GenBank/DDBJ databases">
        <title>Isolation and Genomic Characterization of a Novel Halophilic Metal-Reducing Deltaproteobacterium from the Deep Subsurface.</title>
        <authorList>
            <person name="Badalamenti J.P."/>
            <person name="Summers Z.M."/>
            <person name="Gralnick J.A."/>
            <person name="Bond D.R."/>
        </authorList>
    </citation>
    <scope>NUCLEOTIDE SEQUENCE [LARGE SCALE GENOMIC DNA]</scope>
    <source>
        <strain evidence="1 2">WTL</strain>
    </source>
</reference>
<proteinExistence type="predicted"/>
<gene>
    <name evidence="1" type="ORF">DSOUD_0757</name>
</gene>
<dbReference type="PATRIC" id="fig|1603606.3.peg.827"/>
<evidence type="ECO:0000313" key="1">
    <source>
        <dbReference type="EMBL" id="ALC15545.1"/>
    </source>
</evidence>
<dbReference type="Proteomes" id="UP000057158">
    <property type="component" value="Chromosome"/>
</dbReference>
<evidence type="ECO:0000313" key="2">
    <source>
        <dbReference type="Proteomes" id="UP000057158"/>
    </source>
</evidence>
<accession>A0A0M4DG37</accession>
<sequence>MPFGLCCLSKREIISFRRTAAKSLLAMNRSEQLLKLSGFCHDNVRNPRCAVHAGTKFI</sequence>
<name>A0A0M4DG37_9BACT</name>
<dbReference type="AlphaFoldDB" id="A0A0M4DG37"/>
<dbReference type="EMBL" id="CP010802">
    <property type="protein sequence ID" value="ALC15545.1"/>
    <property type="molecule type" value="Genomic_DNA"/>
</dbReference>